<dbReference type="Proteomes" id="UP001331761">
    <property type="component" value="Unassembled WGS sequence"/>
</dbReference>
<protein>
    <submittedName>
        <fullName evidence="1">Uncharacterized protein</fullName>
    </submittedName>
</protein>
<organism evidence="1 2">
    <name type="scientific">Trichostrongylus colubriformis</name>
    <name type="common">Black scour worm</name>
    <dbReference type="NCBI Taxonomy" id="6319"/>
    <lineage>
        <taxon>Eukaryota</taxon>
        <taxon>Metazoa</taxon>
        <taxon>Ecdysozoa</taxon>
        <taxon>Nematoda</taxon>
        <taxon>Chromadorea</taxon>
        <taxon>Rhabditida</taxon>
        <taxon>Rhabditina</taxon>
        <taxon>Rhabditomorpha</taxon>
        <taxon>Strongyloidea</taxon>
        <taxon>Trichostrongylidae</taxon>
        <taxon>Trichostrongylus</taxon>
    </lineage>
</organism>
<name>A0AAN8FQU6_TRICO</name>
<feature type="non-terminal residue" evidence="1">
    <location>
        <position position="1"/>
    </location>
</feature>
<dbReference type="EMBL" id="WIXE01005176">
    <property type="protein sequence ID" value="KAK5982395.1"/>
    <property type="molecule type" value="Genomic_DNA"/>
</dbReference>
<dbReference type="AlphaFoldDB" id="A0AAN8FQU6"/>
<sequence>RERQEIKTAPRLHIGKRGCALGEYGASVR</sequence>
<evidence type="ECO:0000313" key="1">
    <source>
        <dbReference type="EMBL" id="KAK5982395.1"/>
    </source>
</evidence>
<reference evidence="1 2" key="1">
    <citation type="submission" date="2019-10" db="EMBL/GenBank/DDBJ databases">
        <title>Assembly and Annotation for the nematode Trichostrongylus colubriformis.</title>
        <authorList>
            <person name="Martin J."/>
        </authorList>
    </citation>
    <scope>NUCLEOTIDE SEQUENCE [LARGE SCALE GENOMIC DNA]</scope>
    <source>
        <strain evidence="1">G859</strain>
        <tissue evidence="1">Whole worm</tissue>
    </source>
</reference>
<accession>A0AAN8FQU6</accession>
<proteinExistence type="predicted"/>
<comment type="caution">
    <text evidence="1">The sequence shown here is derived from an EMBL/GenBank/DDBJ whole genome shotgun (WGS) entry which is preliminary data.</text>
</comment>
<keyword evidence="2" id="KW-1185">Reference proteome</keyword>
<evidence type="ECO:0000313" key="2">
    <source>
        <dbReference type="Proteomes" id="UP001331761"/>
    </source>
</evidence>
<gene>
    <name evidence="1" type="ORF">GCK32_017869</name>
</gene>